<evidence type="ECO:0000313" key="2">
    <source>
        <dbReference type="EMBL" id="MBP2407819.1"/>
    </source>
</evidence>
<gene>
    <name evidence="2" type="ORF">JOF44_000722</name>
</gene>
<feature type="transmembrane region" description="Helical" evidence="1">
    <location>
        <begin position="108"/>
        <end position="132"/>
    </location>
</feature>
<name>A0ABS4YGB2_9MICO</name>
<evidence type="ECO:0000256" key="1">
    <source>
        <dbReference type="SAM" id="Phobius"/>
    </source>
</evidence>
<keyword evidence="1" id="KW-0812">Transmembrane</keyword>
<keyword evidence="1" id="KW-0472">Membrane</keyword>
<evidence type="ECO:0000313" key="3">
    <source>
        <dbReference type="Proteomes" id="UP000698222"/>
    </source>
</evidence>
<dbReference type="RefSeq" id="WP_137803096.1">
    <property type="nucleotide sequence ID" value="NZ_BAAAJV010000020.1"/>
</dbReference>
<keyword evidence="1" id="KW-1133">Transmembrane helix</keyword>
<dbReference type="EMBL" id="JAGIOC010000001">
    <property type="protein sequence ID" value="MBP2407819.1"/>
    <property type="molecule type" value="Genomic_DNA"/>
</dbReference>
<protein>
    <recommendedName>
        <fullName evidence="4">Lantibiotic ABC transporter permease</fullName>
    </recommendedName>
</protein>
<evidence type="ECO:0008006" key="4">
    <source>
        <dbReference type="Google" id="ProtNLM"/>
    </source>
</evidence>
<proteinExistence type="predicted"/>
<sequence>MNARAIANEFAKMRHLRVGLFVALLAISVALMSMYNAFGSGAFERLDDPNDYAWKTLFGGLGMGAALIAPILVAVIASRQVEIEHTGNGWLSSATSGLTPGQMCRAKFVSLGVLVAAATAVWGVVIVGFGTLIGISTPAPLGRWATYIGALIIINLAVLAFHILLSATVENQLVCIGVGLVGMFLAIFGELFPSWLAHLVPWGYYPLTVQSDYVGETPVYFDLPYLSVIGLAVVGGALFLFVTGRFDRQEA</sequence>
<comment type="caution">
    <text evidence="2">The sequence shown here is derived from an EMBL/GenBank/DDBJ whole genome shotgun (WGS) entry which is preliminary data.</text>
</comment>
<feature type="transmembrane region" description="Helical" evidence="1">
    <location>
        <begin position="173"/>
        <end position="196"/>
    </location>
</feature>
<feature type="transmembrane region" description="Helical" evidence="1">
    <location>
        <begin position="20"/>
        <end position="38"/>
    </location>
</feature>
<feature type="transmembrane region" description="Helical" evidence="1">
    <location>
        <begin position="144"/>
        <end position="166"/>
    </location>
</feature>
<dbReference type="CDD" id="cd21809">
    <property type="entry name" value="ABC-2_lan_permease-like"/>
    <property type="match status" value="1"/>
</dbReference>
<feature type="transmembrane region" description="Helical" evidence="1">
    <location>
        <begin position="223"/>
        <end position="242"/>
    </location>
</feature>
<reference evidence="2 3" key="1">
    <citation type="submission" date="2021-03" db="EMBL/GenBank/DDBJ databases">
        <title>Sequencing the genomes of 1000 actinobacteria strains.</title>
        <authorList>
            <person name="Klenk H.-P."/>
        </authorList>
    </citation>
    <scope>NUCLEOTIDE SEQUENCE [LARGE SCALE GENOMIC DNA]</scope>
    <source>
        <strain evidence="2 3">DSM 14564</strain>
    </source>
</reference>
<keyword evidence="3" id="KW-1185">Reference proteome</keyword>
<accession>A0ABS4YGB2</accession>
<dbReference type="Proteomes" id="UP000698222">
    <property type="component" value="Unassembled WGS sequence"/>
</dbReference>
<feature type="transmembrane region" description="Helical" evidence="1">
    <location>
        <begin position="58"/>
        <end position="77"/>
    </location>
</feature>
<dbReference type="Pfam" id="PF12730">
    <property type="entry name" value="ABC2_membrane_4"/>
    <property type="match status" value="1"/>
</dbReference>
<organism evidence="2 3">
    <name type="scientific">Brachybacterium fresconis</name>
    <dbReference type="NCBI Taxonomy" id="173363"/>
    <lineage>
        <taxon>Bacteria</taxon>
        <taxon>Bacillati</taxon>
        <taxon>Actinomycetota</taxon>
        <taxon>Actinomycetes</taxon>
        <taxon>Micrococcales</taxon>
        <taxon>Dermabacteraceae</taxon>
        <taxon>Brachybacterium</taxon>
    </lineage>
</organism>